<dbReference type="AlphaFoldDB" id="A0A096P8F0"/>
<reference evidence="10 11" key="2">
    <citation type="journal article" date="2014" name="BMC Genomics">
        <title>An improved genome of the model marine alga Ostreococcus tauri unfolds by assessing Illumina de novo assemblies.</title>
        <authorList>
            <person name="Blanc-Mathieu R."/>
            <person name="Verhelst B."/>
            <person name="Derelle E."/>
            <person name="Rombauts S."/>
            <person name="Bouget F.Y."/>
            <person name="Carre I."/>
            <person name="Chateau A."/>
            <person name="Eyre-Walker A."/>
            <person name="Grimsley N."/>
            <person name="Moreau H."/>
            <person name="Piegu B."/>
            <person name="Rivals E."/>
            <person name="Schackwitz W."/>
            <person name="Van de Peer Y."/>
            <person name="Piganeau G."/>
        </authorList>
    </citation>
    <scope>NUCLEOTIDE SEQUENCE [LARGE SCALE GENOMIC DNA]</scope>
    <source>
        <strain evidence="11">OTTH 0595 / CCAP 157/2 / RCC745</strain>
    </source>
</reference>
<dbReference type="InterPro" id="IPR048749">
    <property type="entry name" value="SLX1_C"/>
</dbReference>
<name>A0A096P8F0_OSTTA</name>
<comment type="function">
    <text evidence="8">Catalytic subunit of a heterodimeric structure-specific endonuclease that resolves DNA secondary structures generated during DNA repair and recombination. Has endonuclease activity towards branched DNA substrates, introducing single-strand cuts in duplex DNA close to junctions with ss-DNA.</text>
</comment>
<dbReference type="Pfam" id="PF01541">
    <property type="entry name" value="GIY-YIG"/>
    <property type="match status" value="1"/>
</dbReference>
<dbReference type="GO" id="GO:0033557">
    <property type="term" value="C:Slx1-Slx4 complex"/>
    <property type="evidence" value="ECO:0007669"/>
    <property type="project" value="UniProtKB-UniRule"/>
</dbReference>
<dbReference type="PANTHER" id="PTHR20208">
    <property type="entry name" value="STRUCTURE-SPECIFIC ENDONUCLEASE SUBUNIT SLX1"/>
    <property type="match status" value="1"/>
</dbReference>
<evidence type="ECO:0000313" key="10">
    <source>
        <dbReference type="EMBL" id="CEG00278.1"/>
    </source>
</evidence>
<dbReference type="GO" id="GO:0017108">
    <property type="term" value="F:5'-flap endonuclease activity"/>
    <property type="evidence" value="ECO:0007669"/>
    <property type="project" value="InterPro"/>
</dbReference>
<feature type="domain" description="GIY-YIG" evidence="9">
    <location>
        <begin position="22"/>
        <end position="107"/>
    </location>
</feature>
<proteinExistence type="inferred from homology"/>
<dbReference type="EC" id="3.1.-.-" evidence="8"/>
<dbReference type="GO" id="GO:0006281">
    <property type="term" value="P:DNA repair"/>
    <property type="evidence" value="ECO:0007669"/>
    <property type="project" value="UniProtKB-UniRule"/>
</dbReference>
<keyword evidence="11" id="KW-1185">Reference proteome</keyword>
<evidence type="ECO:0000256" key="1">
    <source>
        <dbReference type="ARBA" id="ARBA00022722"/>
    </source>
</evidence>
<dbReference type="GO" id="GO:0006310">
    <property type="term" value="P:DNA recombination"/>
    <property type="evidence" value="ECO:0007669"/>
    <property type="project" value="UniProtKB-UniRule"/>
</dbReference>
<keyword evidence="3 8" id="KW-0227">DNA damage</keyword>
<dbReference type="EMBL" id="CAID01000016">
    <property type="protein sequence ID" value="CEG00278.1"/>
    <property type="molecule type" value="Genomic_DNA"/>
</dbReference>
<keyword evidence="6 8" id="KW-0234">DNA repair</keyword>
<comment type="subunit">
    <text evidence="8">Forms a heterodimer with a member of the SLX4 family.</text>
</comment>
<protein>
    <recommendedName>
        <fullName evidence="8">Structure-specific endonuclease subunit SLX1 homolog</fullName>
        <ecNumber evidence="8">3.1.-.-</ecNumber>
    </recommendedName>
</protein>
<dbReference type="Pfam" id="PF21202">
    <property type="entry name" value="SLX1_C"/>
    <property type="match status" value="1"/>
</dbReference>
<dbReference type="InterPro" id="IPR027520">
    <property type="entry name" value="Slx1"/>
</dbReference>
<dbReference type="HAMAP" id="MF_03100">
    <property type="entry name" value="Endonuc_su_Slx1"/>
    <property type="match status" value="1"/>
</dbReference>
<evidence type="ECO:0000256" key="6">
    <source>
        <dbReference type="ARBA" id="ARBA00023204"/>
    </source>
</evidence>
<keyword evidence="4 8" id="KW-0378">Hydrolase</keyword>
<keyword evidence="1 8" id="KW-0540">Nuclease</keyword>
<comment type="similarity">
    <text evidence="8">Belongs to the SLX1 family.</text>
</comment>
<sequence length="386" mass="42570">MRDALERPSSTADQTTTSCARPLHACYLVISLDATKRGKSYVGYTINPPRRLAQHNGALANGARYTASLRPCDMILVVTGFEDEASALRFEWAWQKPATCRATRDEARKRKLSDRTTAPGKKAECLCAMLGLAPWRHMPLTLHVMSESGWGLIERHLSLLPEHVERRRTSAEEMEALVKRSANGGRGDDAVRVEMSERALNVDASGRAMSASVSASDGARRAMKCAAGDACDRHDVDRMVSFDRCVGCDGCGAVFHATCLAKHFWLRAGEAAKEWSSRLIPERGPCPRCTKRLTWGVALGATRSVSIAPSDLKRSNCEDHDDDDLDIEVEVTSGVKKRRTTSAQKRSRQRIRAWTRDLSDLDDGDSTSEELAYYASQISGDKFSCS</sequence>
<dbReference type="CDD" id="cd10455">
    <property type="entry name" value="GIY-YIG_SLX1"/>
    <property type="match status" value="1"/>
</dbReference>
<accession>A0A096P8F0</accession>
<dbReference type="KEGG" id="ota:OT_ostta16g00515"/>
<evidence type="ECO:0000256" key="3">
    <source>
        <dbReference type="ARBA" id="ARBA00022763"/>
    </source>
</evidence>
<reference evidence="11" key="1">
    <citation type="journal article" date="2006" name="Proc. Natl. Acad. Sci. U.S.A.">
        <title>Genome analysis of the smallest free-living eukaryote Ostreococcus tauri unveils many unique features.</title>
        <authorList>
            <person name="Derelle E."/>
            <person name="Ferraz C."/>
            <person name="Rombauts S."/>
            <person name="Rouze P."/>
            <person name="Worden A.Z."/>
            <person name="Robbens S."/>
            <person name="Partensky F."/>
            <person name="Degroeve S."/>
            <person name="Echeynie S."/>
            <person name="Cooke R."/>
            <person name="Saeys Y."/>
            <person name="Wuyts J."/>
            <person name="Jabbari K."/>
            <person name="Bowler C."/>
            <person name="Panaud O."/>
            <person name="Piegu B."/>
            <person name="Ball S.G."/>
            <person name="Ral J.-P."/>
            <person name="Bouget F.-Y."/>
            <person name="Piganeau G."/>
            <person name="De Baets B."/>
            <person name="Picard A."/>
            <person name="Delseny M."/>
            <person name="Demaille J."/>
            <person name="Van de Peer Y."/>
            <person name="Moreau H."/>
        </authorList>
    </citation>
    <scope>NUCLEOTIDE SEQUENCE [LARGE SCALE GENOMIC DNA]</scope>
    <source>
        <strain evidence="11">OTTH 0595 / CCAP 157/2 / RCC745</strain>
    </source>
</reference>
<comment type="caution">
    <text evidence="8">Lacks conserved residue(s) required for the propagation of feature annotation.</text>
</comment>
<dbReference type="STRING" id="70448.A0A096P8F0"/>
<dbReference type="InParanoid" id="A0A096P8F0"/>
<dbReference type="InterPro" id="IPR013083">
    <property type="entry name" value="Znf_RING/FYVE/PHD"/>
</dbReference>
<keyword evidence="2 8" id="KW-0255">Endonuclease</keyword>
<evidence type="ECO:0000256" key="4">
    <source>
        <dbReference type="ARBA" id="ARBA00022801"/>
    </source>
</evidence>
<dbReference type="PROSITE" id="PS50164">
    <property type="entry name" value="GIY_YIG"/>
    <property type="match status" value="1"/>
</dbReference>
<evidence type="ECO:0000259" key="9">
    <source>
        <dbReference type="PROSITE" id="PS50164"/>
    </source>
</evidence>
<dbReference type="InterPro" id="IPR000305">
    <property type="entry name" value="GIY-YIG_endonuc"/>
</dbReference>
<dbReference type="Gene3D" id="3.40.1440.10">
    <property type="entry name" value="GIY-YIG endonuclease"/>
    <property type="match status" value="1"/>
</dbReference>
<dbReference type="Proteomes" id="UP000009170">
    <property type="component" value="Unassembled WGS sequence"/>
</dbReference>
<evidence type="ECO:0000256" key="7">
    <source>
        <dbReference type="ARBA" id="ARBA00023242"/>
    </source>
</evidence>
<dbReference type="GeneID" id="9831169"/>
<evidence type="ECO:0000256" key="8">
    <source>
        <dbReference type="HAMAP-Rule" id="MF_03100"/>
    </source>
</evidence>
<evidence type="ECO:0000256" key="2">
    <source>
        <dbReference type="ARBA" id="ARBA00022759"/>
    </source>
</evidence>
<dbReference type="Gene3D" id="3.30.40.10">
    <property type="entry name" value="Zinc/RING finger domain, C3HC4 (zinc finger)"/>
    <property type="match status" value="1"/>
</dbReference>
<organism evidence="10 11">
    <name type="scientific">Ostreococcus tauri</name>
    <name type="common">Marine green alga</name>
    <dbReference type="NCBI Taxonomy" id="70448"/>
    <lineage>
        <taxon>Eukaryota</taxon>
        <taxon>Viridiplantae</taxon>
        <taxon>Chlorophyta</taxon>
        <taxon>Mamiellophyceae</taxon>
        <taxon>Mamiellales</taxon>
        <taxon>Bathycoccaceae</taxon>
        <taxon>Ostreococcus</taxon>
    </lineage>
</organism>
<comment type="subcellular location">
    <subcellularLocation>
        <location evidence="8">Nucleus</location>
    </subcellularLocation>
</comment>
<keyword evidence="7 8" id="KW-0539">Nucleus</keyword>
<comment type="cofactor">
    <cofactor evidence="8">
        <name>a divalent metal cation</name>
        <dbReference type="ChEBI" id="CHEBI:60240"/>
    </cofactor>
</comment>
<evidence type="ECO:0000313" key="11">
    <source>
        <dbReference type="Proteomes" id="UP000009170"/>
    </source>
</evidence>
<dbReference type="OrthoDB" id="498258at2759"/>
<keyword evidence="5 8" id="KW-0233">DNA recombination</keyword>
<dbReference type="RefSeq" id="XP_022840292.1">
    <property type="nucleotide sequence ID" value="XM_022985179.1"/>
</dbReference>
<dbReference type="InterPro" id="IPR050381">
    <property type="entry name" value="SLX1_endonuclease"/>
</dbReference>
<dbReference type="InterPro" id="IPR035901">
    <property type="entry name" value="GIY-YIG_endonuc_sf"/>
</dbReference>
<gene>
    <name evidence="10" type="ORF">OT_ostta16g00515</name>
</gene>
<evidence type="ECO:0000256" key="5">
    <source>
        <dbReference type="ARBA" id="ARBA00023172"/>
    </source>
</evidence>
<comment type="caution">
    <text evidence="10">The sequence shown here is derived from an EMBL/GenBank/DDBJ whole genome shotgun (WGS) entry which is preliminary data.</text>
</comment>